<dbReference type="Proteomes" id="UP000625711">
    <property type="component" value="Unassembled WGS sequence"/>
</dbReference>
<evidence type="ECO:0000256" key="1">
    <source>
        <dbReference type="SAM" id="Coils"/>
    </source>
</evidence>
<evidence type="ECO:0000313" key="2">
    <source>
        <dbReference type="EMBL" id="KAF7274902.1"/>
    </source>
</evidence>
<dbReference type="AlphaFoldDB" id="A0A834IIS2"/>
<protein>
    <submittedName>
        <fullName evidence="2">Uncharacterized protein</fullName>
    </submittedName>
</protein>
<keyword evidence="1" id="KW-0175">Coiled coil</keyword>
<sequence>MSQDQEGTQKYIVADVKKMVHQCQRLERSIADLEREYEGLSKTFDERPGIPRDWLLSLETLNSIIEGKQLDQETPIEQNTVRIDITEIEHETNRKRCFRYCKLPLHQRLLFKLRKLFWRSTEINLSECEIV</sequence>
<comment type="caution">
    <text evidence="2">The sequence shown here is derived from an EMBL/GenBank/DDBJ whole genome shotgun (WGS) entry which is preliminary data.</text>
</comment>
<feature type="coiled-coil region" evidence="1">
    <location>
        <begin position="16"/>
        <end position="43"/>
    </location>
</feature>
<evidence type="ECO:0000313" key="3">
    <source>
        <dbReference type="Proteomes" id="UP000625711"/>
    </source>
</evidence>
<keyword evidence="3" id="KW-1185">Reference proteome</keyword>
<name>A0A834IIS2_RHYFE</name>
<gene>
    <name evidence="2" type="ORF">GWI33_012435</name>
</gene>
<proteinExistence type="predicted"/>
<organism evidence="2 3">
    <name type="scientific">Rhynchophorus ferrugineus</name>
    <name type="common">Red palm weevil</name>
    <name type="synonym">Curculio ferrugineus</name>
    <dbReference type="NCBI Taxonomy" id="354439"/>
    <lineage>
        <taxon>Eukaryota</taxon>
        <taxon>Metazoa</taxon>
        <taxon>Ecdysozoa</taxon>
        <taxon>Arthropoda</taxon>
        <taxon>Hexapoda</taxon>
        <taxon>Insecta</taxon>
        <taxon>Pterygota</taxon>
        <taxon>Neoptera</taxon>
        <taxon>Endopterygota</taxon>
        <taxon>Coleoptera</taxon>
        <taxon>Polyphaga</taxon>
        <taxon>Cucujiformia</taxon>
        <taxon>Curculionidae</taxon>
        <taxon>Dryophthorinae</taxon>
        <taxon>Rhynchophorus</taxon>
    </lineage>
</organism>
<reference evidence="2" key="1">
    <citation type="submission" date="2020-08" db="EMBL/GenBank/DDBJ databases">
        <title>Genome sequencing and assembly of the red palm weevil Rhynchophorus ferrugineus.</title>
        <authorList>
            <person name="Dias G.B."/>
            <person name="Bergman C.M."/>
            <person name="Manee M."/>
        </authorList>
    </citation>
    <scope>NUCLEOTIDE SEQUENCE</scope>
    <source>
        <strain evidence="2">AA-2017</strain>
        <tissue evidence="2">Whole larva</tissue>
    </source>
</reference>
<dbReference type="EMBL" id="JAACXV010011888">
    <property type="protein sequence ID" value="KAF7274902.1"/>
    <property type="molecule type" value="Genomic_DNA"/>
</dbReference>
<accession>A0A834IIS2</accession>